<feature type="transmembrane region" description="Helical" evidence="8">
    <location>
        <begin position="255"/>
        <end position="277"/>
    </location>
</feature>
<dbReference type="InterPro" id="IPR051449">
    <property type="entry name" value="ABC-2_transporter_component"/>
</dbReference>
<dbReference type="Pfam" id="PF12698">
    <property type="entry name" value="ABC2_membrane_3"/>
    <property type="match status" value="1"/>
</dbReference>
<feature type="transmembrane region" description="Helical" evidence="8">
    <location>
        <begin position="222"/>
        <end position="249"/>
    </location>
</feature>
<dbReference type="RefSeq" id="WP_020001930.1">
    <property type="nucleotide sequence ID" value="NZ_CP192219.1"/>
</dbReference>
<evidence type="ECO:0000256" key="4">
    <source>
        <dbReference type="ARBA" id="ARBA00022475"/>
    </source>
</evidence>
<dbReference type="Gene3D" id="3.40.1710.10">
    <property type="entry name" value="abc type-2 transporter like domain"/>
    <property type="match status" value="1"/>
</dbReference>
<feature type="domain" description="ABC transmembrane type-2" evidence="9">
    <location>
        <begin position="136"/>
        <end position="370"/>
    </location>
</feature>
<dbReference type="PANTHER" id="PTHR30294">
    <property type="entry name" value="MEMBRANE COMPONENT OF ABC TRANSPORTER YHHJ-RELATED"/>
    <property type="match status" value="1"/>
</dbReference>
<comment type="caution">
    <text evidence="10">The sequence shown here is derived from an EMBL/GenBank/DDBJ whole genome shotgun (WGS) entry which is preliminary data.</text>
</comment>
<evidence type="ECO:0000256" key="8">
    <source>
        <dbReference type="SAM" id="Phobius"/>
    </source>
</evidence>
<gene>
    <name evidence="10" type="ORF">SAMN05660830_00805</name>
</gene>
<comment type="similarity">
    <text evidence="2">Belongs to the ABC-2 integral membrane protein family.</text>
</comment>
<evidence type="ECO:0000256" key="7">
    <source>
        <dbReference type="ARBA" id="ARBA00023136"/>
    </source>
</evidence>
<evidence type="ECO:0000313" key="11">
    <source>
        <dbReference type="Proteomes" id="UP000184001"/>
    </source>
</evidence>
<evidence type="ECO:0000313" key="10">
    <source>
        <dbReference type="EMBL" id="SHI73176.1"/>
    </source>
</evidence>
<dbReference type="GO" id="GO:0005886">
    <property type="term" value="C:plasma membrane"/>
    <property type="evidence" value="ECO:0007669"/>
    <property type="project" value="UniProtKB-SubCell"/>
</dbReference>
<feature type="transmembrane region" description="Helical" evidence="8">
    <location>
        <begin position="289"/>
        <end position="309"/>
    </location>
</feature>
<evidence type="ECO:0000256" key="5">
    <source>
        <dbReference type="ARBA" id="ARBA00022692"/>
    </source>
</evidence>
<feature type="transmembrane region" description="Helical" evidence="8">
    <location>
        <begin position="177"/>
        <end position="201"/>
    </location>
</feature>
<accession>A0A8G2FA33</accession>
<reference evidence="10 11" key="1">
    <citation type="submission" date="2016-11" db="EMBL/GenBank/DDBJ databases">
        <authorList>
            <person name="Varghese N."/>
            <person name="Submissions S."/>
        </authorList>
    </citation>
    <scope>NUCLEOTIDE SEQUENCE [LARGE SCALE GENOMIC DNA]</scope>
    <source>
        <strain evidence="10 11">DSM 17919</strain>
    </source>
</reference>
<protein>
    <submittedName>
        <fullName evidence="10">ABC-2 type transport system permease protein</fullName>
    </submittedName>
</protein>
<sequence length="372" mass="41400">MIEILQRIATLIVKEFLLILIDPKSRFVIIVPPLIQFFVFSYSATFDLQNVEYAVLDESNTVLSRSLLSRFSGSPHFSLVGMLDTTAQVPELINNRAVRLVLHIPTDFADRVRNHEPAVLQVIADGRNSNVASVALGYVQEITEQYGESLQARFVSTSPRISLIQRSWFNRNMETRWYIVSSLGGIISMVIVMLLSALSVAREREFGTFDQLLVSPFQPAEILIGKAVPCVFFGLMDATILSLAAAYWFDVPFRGSIVALVIVLLAFLIAVVGVGLFISSISVTMQQGLLGAFVFIMPSVLLGGFTTPISNMPQWLQNGTLVNPLRYVVQALRDIFLMGAELSTIWHYIWPLLIISAVTMPAAAVMFRHRTQ</sequence>
<dbReference type="Proteomes" id="UP000184001">
    <property type="component" value="Unassembled WGS sequence"/>
</dbReference>
<dbReference type="AlphaFoldDB" id="A0A8G2FA33"/>
<name>A0A8G2FA33_9BACT</name>
<dbReference type="PROSITE" id="PS51012">
    <property type="entry name" value="ABC_TM2"/>
    <property type="match status" value="1"/>
</dbReference>
<evidence type="ECO:0000256" key="2">
    <source>
        <dbReference type="ARBA" id="ARBA00007783"/>
    </source>
</evidence>
<keyword evidence="5 8" id="KW-0812">Transmembrane</keyword>
<evidence type="ECO:0000256" key="1">
    <source>
        <dbReference type="ARBA" id="ARBA00004651"/>
    </source>
</evidence>
<dbReference type="InterPro" id="IPR047817">
    <property type="entry name" value="ABC2_TM_bact-type"/>
</dbReference>
<keyword evidence="4" id="KW-1003">Cell membrane</keyword>
<dbReference type="EMBL" id="FQZR01000002">
    <property type="protein sequence ID" value="SHI73176.1"/>
    <property type="molecule type" value="Genomic_DNA"/>
</dbReference>
<keyword evidence="3" id="KW-0813">Transport</keyword>
<keyword evidence="7 8" id="KW-0472">Membrane</keyword>
<proteinExistence type="inferred from homology"/>
<organism evidence="10 11">
    <name type="scientific">Halodesulfovibrio aestuarii</name>
    <dbReference type="NCBI Taxonomy" id="126333"/>
    <lineage>
        <taxon>Bacteria</taxon>
        <taxon>Pseudomonadati</taxon>
        <taxon>Thermodesulfobacteriota</taxon>
        <taxon>Desulfovibrionia</taxon>
        <taxon>Desulfovibrionales</taxon>
        <taxon>Desulfovibrionaceae</taxon>
        <taxon>Halodesulfovibrio</taxon>
    </lineage>
</organism>
<dbReference type="InterPro" id="IPR013525">
    <property type="entry name" value="ABC2_TM"/>
</dbReference>
<evidence type="ECO:0000256" key="6">
    <source>
        <dbReference type="ARBA" id="ARBA00022989"/>
    </source>
</evidence>
<dbReference type="GO" id="GO:0140359">
    <property type="term" value="F:ABC-type transporter activity"/>
    <property type="evidence" value="ECO:0007669"/>
    <property type="project" value="InterPro"/>
</dbReference>
<evidence type="ECO:0000256" key="3">
    <source>
        <dbReference type="ARBA" id="ARBA00022448"/>
    </source>
</evidence>
<feature type="transmembrane region" description="Helical" evidence="8">
    <location>
        <begin position="345"/>
        <end position="367"/>
    </location>
</feature>
<keyword evidence="6 8" id="KW-1133">Transmembrane helix</keyword>
<evidence type="ECO:0000259" key="9">
    <source>
        <dbReference type="PROSITE" id="PS51012"/>
    </source>
</evidence>
<dbReference type="PANTHER" id="PTHR30294:SF44">
    <property type="entry name" value="MULTIDRUG ABC TRANSPORTER PERMEASE YBHR-RELATED"/>
    <property type="match status" value="1"/>
</dbReference>
<comment type="subcellular location">
    <subcellularLocation>
        <location evidence="1">Cell membrane</location>
        <topology evidence="1">Multi-pass membrane protein</topology>
    </subcellularLocation>
</comment>